<evidence type="ECO:0000313" key="2">
    <source>
        <dbReference type="Proteomes" id="UP001642360"/>
    </source>
</evidence>
<dbReference type="AlphaFoldDB" id="A0ABC8R0H1"/>
<keyword evidence="2" id="KW-1185">Reference proteome</keyword>
<comment type="caution">
    <text evidence="1">The sequence shown here is derived from an EMBL/GenBank/DDBJ whole genome shotgun (WGS) entry which is preliminary data.</text>
</comment>
<sequence length="93" mass="10459">MDLLWKMATMVSQVLENQFGIFKDNGNGSKYSAFFIELDTTIDIKCVLIAFKSTFAEGRKSSTALHCHSLSICWSSRVYEGYGLCYKAISIDI</sequence>
<accession>A0ABC8R0H1</accession>
<dbReference type="Proteomes" id="UP001642360">
    <property type="component" value="Unassembled WGS sequence"/>
</dbReference>
<protein>
    <submittedName>
        <fullName evidence="1">Uncharacterized protein</fullName>
    </submittedName>
</protein>
<name>A0ABC8R0H1_9AQUA</name>
<gene>
    <name evidence="1" type="ORF">ILEXP_LOCUS3408</name>
</gene>
<proteinExistence type="predicted"/>
<reference evidence="1 2" key="1">
    <citation type="submission" date="2024-02" db="EMBL/GenBank/DDBJ databases">
        <authorList>
            <person name="Vignale AGUSTIN F."/>
            <person name="Sosa J E."/>
            <person name="Modenutti C."/>
        </authorList>
    </citation>
    <scope>NUCLEOTIDE SEQUENCE [LARGE SCALE GENOMIC DNA]</scope>
</reference>
<evidence type="ECO:0000313" key="1">
    <source>
        <dbReference type="EMBL" id="CAK9136434.1"/>
    </source>
</evidence>
<dbReference type="EMBL" id="CAUOFW020000754">
    <property type="protein sequence ID" value="CAK9136434.1"/>
    <property type="molecule type" value="Genomic_DNA"/>
</dbReference>
<organism evidence="1 2">
    <name type="scientific">Ilex paraguariensis</name>
    <name type="common">yerba mate</name>
    <dbReference type="NCBI Taxonomy" id="185542"/>
    <lineage>
        <taxon>Eukaryota</taxon>
        <taxon>Viridiplantae</taxon>
        <taxon>Streptophyta</taxon>
        <taxon>Embryophyta</taxon>
        <taxon>Tracheophyta</taxon>
        <taxon>Spermatophyta</taxon>
        <taxon>Magnoliopsida</taxon>
        <taxon>eudicotyledons</taxon>
        <taxon>Gunneridae</taxon>
        <taxon>Pentapetalae</taxon>
        <taxon>asterids</taxon>
        <taxon>campanulids</taxon>
        <taxon>Aquifoliales</taxon>
        <taxon>Aquifoliaceae</taxon>
        <taxon>Ilex</taxon>
    </lineage>
</organism>